<proteinExistence type="predicted"/>
<dbReference type="Proteomes" id="UP000316304">
    <property type="component" value="Unassembled WGS sequence"/>
</dbReference>
<reference evidence="1 2" key="1">
    <citation type="submission" date="2019-02" db="EMBL/GenBank/DDBJ databases">
        <title>Deep-cultivation of Planctomycetes and their phenomic and genomic characterization uncovers novel biology.</title>
        <authorList>
            <person name="Wiegand S."/>
            <person name="Jogler M."/>
            <person name="Boedeker C."/>
            <person name="Pinto D."/>
            <person name="Vollmers J."/>
            <person name="Rivas-Marin E."/>
            <person name="Kohn T."/>
            <person name="Peeters S.H."/>
            <person name="Heuer A."/>
            <person name="Rast P."/>
            <person name="Oberbeckmann S."/>
            <person name="Bunk B."/>
            <person name="Jeske O."/>
            <person name="Meyerdierks A."/>
            <person name="Storesund J.E."/>
            <person name="Kallscheuer N."/>
            <person name="Luecker S."/>
            <person name="Lage O.M."/>
            <person name="Pohl T."/>
            <person name="Merkel B.J."/>
            <person name="Hornburger P."/>
            <person name="Mueller R.-W."/>
            <person name="Bruemmer F."/>
            <person name="Labrenz M."/>
            <person name="Spormann A.M."/>
            <person name="Op Den Camp H."/>
            <person name="Overmann J."/>
            <person name="Amann R."/>
            <person name="Jetten M.S.M."/>
            <person name="Mascher T."/>
            <person name="Medema M.H."/>
            <person name="Devos D.P."/>
            <person name="Kaster A.-K."/>
            <person name="Ovreas L."/>
            <person name="Rohde M."/>
            <person name="Galperin M.Y."/>
            <person name="Jogler C."/>
        </authorList>
    </citation>
    <scope>NUCLEOTIDE SEQUENCE [LARGE SCALE GENOMIC DNA]</scope>
    <source>
        <strain evidence="1 2">Pla52o</strain>
    </source>
</reference>
<sequence length="96" mass="10751">MLQYLLTVRNHAPMPRTFIGTRVFHIISGWSKITERKLRQCRFEAPSPSHGAVEVDAIERSDASCSAFDLKTRGVLMAPLHSAVRDSIQGDNDVRS</sequence>
<evidence type="ECO:0000313" key="2">
    <source>
        <dbReference type="Proteomes" id="UP000316304"/>
    </source>
</evidence>
<keyword evidence="2" id="KW-1185">Reference proteome</keyword>
<dbReference type="AlphaFoldDB" id="A0A5C6CS51"/>
<dbReference type="EMBL" id="SJPT01000001">
    <property type="protein sequence ID" value="TWU26251.1"/>
    <property type="molecule type" value="Genomic_DNA"/>
</dbReference>
<evidence type="ECO:0000313" key="1">
    <source>
        <dbReference type="EMBL" id="TWU26251.1"/>
    </source>
</evidence>
<accession>A0A5C6CS51</accession>
<protein>
    <submittedName>
        <fullName evidence="1">Uncharacterized protein</fullName>
    </submittedName>
</protein>
<name>A0A5C6CS51_9BACT</name>
<gene>
    <name evidence="1" type="ORF">Pla52o_01040</name>
</gene>
<comment type="caution">
    <text evidence="1">The sequence shown here is derived from an EMBL/GenBank/DDBJ whole genome shotgun (WGS) entry which is preliminary data.</text>
</comment>
<organism evidence="1 2">
    <name type="scientific">Novipirellula galeiformis</name>
    <dbReference type="NCBI Taxonomy" id="2528004"/>
    <lineage>
        <taxon>Bacteria</taxon>
        <taxon>Pseudomonadati</taxon>
        <taxon>Planctomycetota</taxon>
        <taxon>Planctomycetia</taxon>
        <taxon>Pirellulales</taxon>
        <taxon>Pirellulaceae</taxon>
        <taxon>Novipirellula</taxon>
    </lineage>
</organism>